<feature type="compositionally biased region" description="Low complexity" evidence="1">
    <location>
        <begin position="1"/>
        <end position="10"/>
    </location>
</feature>
<evidence type="ECO:0000256" key="1">
    <source>
        <dbReference type="SAM" id="MobiDB-lite"/>
    </source>
</evidence>
<reference evidence="3" key="1">
    <citation type="submission" date="2022-11" db="UniProtKB">
        <authorList>
            <consortium name="WormBaseParasite"/>
        </authorList>
    </citation>
    <scope>IDENTIFICATION</scope>
</reference>
<feature type="compositionally biased region" description="Basic and acidic residues" evidence="1">
    <location>
        <begin position="33"/>
        <end position="46"/>
    </location>
</feature>
<organism evidence="2 3">
    <name type="scientific">Ditylenchus dipsaci</name>
    <dbReference type="NCBI Taxonomy" id="166011"/>
    <lineage>
        <taxon>Eukaryota</taxon>
        <taxon>Metazoa</taxon>
        <taxon>Ecdysozoa</taxon>
        <taxon>Nematoda</taxon>
        <taxon>Chromadorea</taxon>
        <taxon>Rhabditida</taxon>
        <taxon>Tylenchina</taxon>
        <taxon>Tylenchomorpha</taxon>
        <taxon>Sphaerularioidea</taxon>
        <taxon>Anguinidae</taxon>
        <taxon>Anguininae</taxon>
        <taxon>Ditylenchus</taxon>
    </lineage>
</organism>
<dbReference type="AlphaFoldDB" id="A0A915DBQ3"/>
<accession>A0A915DBQ3</accession>
<name>A0A915DBQ3_9BILA</name>
<dbReference type="Proteomes" id="UP000887574">
    <property type="component" value="Unplaced"/>
</dbReference>
<proteinExistence type="predicted"/>
<sequence length="224" mass="25127">MVPQQQTQQQMPEVIAPQPQMVQQLPISSSTTDAEKEEFMSSKSKENPWNFDPFIESGAGLTRAEKEKNQKMDEDSTPKFAQPIIKHLRQKRSPKPGPVYLDNPAVKKTFKLEPAEDALVTIYQPKTVGFAKINEPVGRVKTDKDGYFRIEITIKDDYPFPITSPILRSPISALQMERPSKRTHTMMGGDTSVGKVVVLGVDDQKRTTTRCPIPGGEVPAYLEK</sequence>
<protein>
    <submittedName>
        <fullName evidence="3">Uncharacterized protein</fullName>
    </submittedName>
</protein>
<dbReference type="WBParaSite" id="jg17957">
    <property type="protein sequence ID" value="jg17957"/>
    <property type="gene ID" value="jg17957"/>
</dbReference>
<evidence type="ECO:0000313" key="2">
    <source>
        <dbReference type="Proteomes" id="UP000887574"/>
    </source>
</evidence>
<feature type="compositionally biased region" description="Polar residues" evidence="1">
    <location>
        <begin position="20"/>
        <end position="32"/>
    </location>
</feature>
<feature type="region of interest" description="Disordered" evidence="1">
    <location>
        <begin position="1"/>
        <end position="81"/>
    </location>
</feature>
<evidence type="ECO:0000313" key="3">
    <source>
        <dbReference type="WBParaSite" id="jg17957"/>
    </source>
</evidence>
<keyword evidence="2" id="KW-1185">Reference proteome</keyword>
<feature type="compositionally biased region" description="Basic and acidic residues" evidence="1">
    <location>
        <begin position="63"/>
        <end position="77"/>
    </location>
</feature>